<evidence type="ECO:0000313" key="1">
    <source>
        <dbReference type="EMBL" id="EMP36324.1"/>
    </source>
</evidence>
<dbReference type="AlphaFoldDB" id="M7BGL0"/>
<reference evidence="2" key="1">
    <citation type="journal article" date="2013" name="Nat. Genet.">
        <title>The draft genomes of soft-shell turtle and green sea turtle yield insights into the development and evolution of the turtle-specific body plan.</title>
        <authorList>
            <person name="Wang Z."/>
            <person name="Pascual-Anaya J."/>
            <person name="Zadissa A."/>
            <person name="Li W."/>
            <person name="Niimura Y."/>
            <person name="Huang Z."/>
            <person name="Li C."/>
            <person name="White S."/>
            <person name="Xiong Z."/>
            <person name="Fang D."/>
            <person name="Wang B."/>
            <person name="Ming Y."/>
            <person name="Chen Y."/>
            <person name="Zheng Y."/>
            <person name="Kuraku S."/>
            <person name="Pignatelli M."/>
            <person name="Herrero J."/>
            <person name="Beal K."/>
            <person name="Nozawa M."/>
            <person name="Li Q."/>
            <person name="Wang J."/>
            <person name="Zhang H."/>
            <person name="Yu L."/>
            <person name="Shigenobu S."/>
            <person name="Wang J."/>
            <person name="Liu J."/>
            <person name="Flicek P."/>
            <person name="Searle S."/>
            <person name="Wang J."/>
            <person name="Kuratani S."/>
            <person name="Yin Y."/>
            <person name="Aken B."/>
            <person name="Zhang G."/>
            <person name="Irie N."/>
        </authorList>
    </citation>
    <scope>NUCLEOTIDE SEQUENCE [LARGE SCALE GENOMIC DNA]</scope>
</reference>
<proteinExistence type="predicted"/>
<name>M7BGL0_CHEMY</name>
<sequence>MNKDVKRLDLYGRQIYSTACQQLHITNHQALRSRYHFNVWPSMAKFADSLPQDFKQEFSAMLDEGRAIARASLQATSDAADSTARAMASVVSMRASWLQLSGLSVEVQQSIQDFLFDDSALFAEQTNRFYRLKDSRATLHSLGLYIPALARNRFKLSTCRGS</sequence>
<protein>
    <submittedName>
        <fullName evidence="1">Uncharacterized protein</fullName>
    </submittedName>
</protein>
<keyword evidence="2" id="KW-1185">Reference proteome</keyword>
<dbReference type="Gene3D" id="1.10.287.3160">
    <property type="match status" value="1"/>
</dbReference>
<dbReference type="EMBL" id="KB525581">
    <property type="protein sequence ID" value="EMP36324.1"/>
    <property type="molecule type" value="Genomic_DNA"/>
</dbReference>
<organism evidence="1 2">
    <name type="scientific">Chelonia mydas</name>
    <name type="common">Green sea-turtle</name>
    <name type="synonym">Chelonia agassizi</name>
    <dbReference type="NCBI Taxonomy" id="8469"/>
    <lineage>
        <taxon>Eukaryota</taxon>
        <taxon>Metazoa</taxon>
        <taxon>Chordata</taxon>
        <taxon>Craniata</taxon>
        <taxon>Vertebrata</taxon>
        <taxon>Euteleostomi</taxon>
        <taxon>Archelosauria</taxon>
        <taxon>Testudinata</taxon>
        <taxon>Testudines</taxon>
        <taxon>Cryptodira</taxon>
        <taxon>Durocryptodira</taxon>
        <taxon>Americhelydia</taxon>
        <taxon>Chelonioidea</taxon>
        <taxon>Cheloniidae</taxon>
        <taxon>Chelonia</taxon>
    </lineage>
</organism>
<dbReference type="Proteomes" id="UP000031443">
    <property type="component" value="Unassembled WGS sequence"/>
</dbReference>
<accession>M7BGL0</accession>
<gene>
    <name evidence="1" type="ORF">UY3_06487</name>
</gene>
<evidence type="ECO:0000313" key="2">
    <source>
        <dbReference type="Proteomes" id="UP000031443"/>
    </source>
</evidence>